<organism evidence="1 2">
    <name type="scientific">Sclerotinia sclerotiorum (strain ATCC 18683 / 1980 / Ss-1)</name>
    <name type="common">White mold</name>
    <name type="synonym">Whetzelinia sclerotiorum</name>
    <dbReference type="NCBI Taxonomy" id="665079"/>
    <lineage>
        <taxon>Eukaryota</taxon>
        <taxon>Fungi</taxon>
        <taxon>Dikarya</taxon>
        <taxon>Ascomycota</taxon>
        <taxon>Pezizomycotina</taxon>
        <taxon>Leotiomycetes</taxon>
        <taxon>Helotiales</taxon>
        <taxon>Sclerotiniaceae</taxon>
        <taxon>Sclerotinia</taxon>
    </lineage>
</organism>
<protein>
    <submittedName>
        <fullName evidence="1">Uncharacterized protein</fullName>
    </submittedName>
</protein>
<dbReference type="Proteomes" id="UP000001312">
    <property type="component" value="Unassembled WGS sequence"/>
</dbReference>
<gene>
    <name evidence="1" type="ORF">SS1G_12324</name>
</gene>
<proteinExistence type="predicted"/>
<dbReference type="KEGG" id="ssl:SS1G_12324"/>
<dbReference type="InParanoid" id="A7F326"/>
<dbReference type="HOGENOM" id="CLU_2851100_0_0_1"/>
<dbReference type="AlphaFoldDB" id="A7F326"/>
<reference evidence="2" key="1">
    <citation type="journal article" date="2011" name="PLoS Genet.">
        <title>Genomic analysis of the necrotrophic fungal pathogens Sclerotinia sclerotiorum and Botrytis cinerea.</title>
        <authorList>
            <person name="Amselem J."/>
            <person name="Cuomo C.A."/>
            <person name="van Kan J.A."/>
            <person name="Viaud M."/>
            <person name="Benito E.P."/>
            <person name="Couloux A."/>
            <person name="Coutinho P.M."/>
            <person name="de Vries R.P."/>
            <person name="Dyer P.S."/>
            <person name="Fillinger S."/>
            <person name="Fournier E."/>
            <person name="Gout L."/>
            <person name="Hahn M."/>
            <person name="Kohn L."/>
            <person name="Lapalu N."/>
            <person name="Plummer K.M."/>
            <person name="Pradier J.M."/>
            <person name="Quevillon E."/>
            <person name="Sharon A."/>
            <person name="Simon A."/>
            <person name="ten Have A."/>
            <person name="Tudzynski B."/>
            <person name="Tudzynski P."/>
            <person name="Wincker P."/>
            <person name="Andrew M."/>
            <person name="Anthouard V."/>
            <person name="Beever R.E."/>
            <person name="Beffa R."/>
            <person name="Benoit I."/>
            <person name="Bouzid O."/>
            <person name="Brault B."/>
            <person name="Chen Z."/>
            <person name="Choquer M."/>
            <person name="Collemare J."/>
            <person name="Cotton P."/>
            <person name="Danchin E.G."/>
            <person name="Da Silva C."/>
            <person name="Gautier A."/>
            <person name="Giraud C."/>
            <person name="Giraud T."/>
            <person name="Gonzalez C."/>
            <person name="Grossetete S."/>
            <person name="Guldener U."/>
            <person name="Henrissat B."/>
            <person name="Howlett B.J."/>
            <person name="Kodira C."/>
            <person name="Kretschmer M."/>
            <person name="Lappartient A."/>
            <person name="Leroch M."/>
            <person name="Levis C."/>
            <person name="Mauceli E."/>
            <person name="Neuveglise C."/>
            <person name="Oeser B."/>
            <person name="Pearson M."/>
            <person name="Poulain J."/>
            <person name="Poussereau N."/>
            <person name="Quesneville H."/>
            <person name="Rascle C."/>
            <person name="Schumacher J."/>
            <person name="Segurens B."/>
            <person name="Sexton A."/>
            <person name="Silva E."/>
            <person name="Sirven C."/>
            <person name="Soanes D.M."/>
            <person name="Talbot N.J."/>
            <person name="Templeton M."/>
            <person name="Yandava C."/>
            <person name="Yarden O."/>
            <person name="Zeng Q."/>
            <person name="Rollins J.A."/>
            <person name="Lebrun M.H."/>
            <person name="Dickman M."/>
        </authorList>
    </citation>
    <scope>NUCLEOTIDE SEQUENCE [LARGE SCALE GENOMIC DNA]</scope>
    <source>
        <strain evidence="2">ATCC 18683 / 1980 / Ss-1</strain>
    </source>
</reference>
<sequence>MGTSATCVHGNMSLPMLYHSGRQSSYFRTQIQTMFGNVENARAHLEFSWRVVPLSQGQEEWKRIG</sequence>
<accession>A7F326</accession>
<dbReference type="EMBL" id="CH476639">
    <property type="protein sequence ID" value="EDN96118.1"/>
    <property type="molecule type" value="Genomic_DNA"/>
</dbReference>
<keyword evidence="2" id="KW-1185">Reference proteome</keyword>
<evidence type="ECO:0000313" key="2">
    <source>
        <dbReference type="Proteomes" id="UP000001312"/>
    </source>
</evidence>
<dbReference type="GeneID" id="5483415"/>
<evidence type="ECO:0000313" key="1">
    <source>
        <dbReference type="EMBL" id="EDN96118.1"/>
    </source>
</evidence>
<name>A7F326_SCLS1</name>
<dbReference type="RefSeq" id="XP_001587294.1">
    <property type="nucleotide sequence ID" value="XM_001587244.1"/>
</dbReference>